<dbReference type="EMBL" id="BSUO01000001">
    <property type="protein sequence ID" value="GMA41772.1"/>
    <property type="molecule type" value="Genomic_DNA"/>
</dbReference>
<evidence type="ECO:0000313" key="1">
    <source>
        <dbReference type="EMBL" id="GMA41772.1"/>
    </source>
</evidence>
<sequence length="153" mass="17587">MTTPPPVRPRRYLGEILEDADFVPEDVLVIRHAYKADGLRSAADVTPDAVRAYTRGQLLTGGKFPADPPRWWIVFIPDTGNRARLYTVYENHGELETERTDTDRYFDLRETDILADQRDHLVIEWGKDPINWVKSGYRAWTMQVVEAGSQGVR</sequence>
<evidence type="ECO:0000313" key="2">
    <source>
        <dbReference type="Proteomes" id="UP001157126"/>
    </source>
</evidence>
<reference evidence="2" key="1">
    <citation type="journal article" date="2019" name="Int. J. Syst. Evol. Microbiol.">
        <title>The Global Catalogue of Microorganisms (GCM) 10K type strain sequencing project: providing services to taxonomists for standard genome sequencing and annotation.</title>
        <authorList>
            <consortium name="The Broad Institute Genomics Platform"/>
            <consortium name="The Broad Institute Genome Sequencing Center for Infectious Disease"/>
            <person name="Wu L."/>
            <person name="Ma J."/>
        </authorList>
    </citation>
    <scope>NUCLEOTIDE SEQUENCE [LARGE SCALE GENOMIC DNA]</scope>
    <source>
        <strain evidence="2">NBRC 113072</strain>
    </source>
</reference>
<organism evidence="1 2">
    <name type="scientific">Mobilicoccus caccae</name>
    <dbReference type="NCBI Taxonomy" id="1859295"/>
    <lineage>
        <taxon>Bacteria</taxon>
        <taxon>Bacillati</taxon>
        <taxon>Actinomycetota</taxon>
        <taxon>Actinomycetes</taxon>
        <taxon>Micrococcales</taxon>
        <taxon>Dermatophilaceae</taxon>
        <taxon>Mobilicoccus</taxon>
    </lineage>
</organism>
<proteinExistence type="predicted"/>
<protein>
    <submittedName>
        <fullName evidence="1">Uncharacterized protein</fullName>
    </submittedName>
</protein>
<dbReference type="Proteomes" id="UP001157126">
    <property type="component" value="Unassembled WGS sequence"/>
</dbReference>
<comment type="caution">
    <text evidence="1">The sequence shown here is derived from an EMBL/GenBank/DDBJ whole genome shotgun (WGS) entry which is preliminary data.</text>
</comment>
<name>A0ABQ6IV40_9MICO</name>
<gene>
    <name evidence="1" type="ORF">GCM10025883_38170</name>
</gene>
<accession>A0ABQ6IV40</accession>
<dbReference type="RefSeq" id="WP_284305293.1">
    <property type="nucleotide sequence ID" value="NZ_BSUO01000001.1"/>
</dbReference>
<keyword evidence="2" id="KW-1185">Reference proteome</keyword>